<dbReference type="EMBL" id="CALNXI010002160">
    <property type="protein sequence ID" value="CAH3183931.1"/>
    <property type="molecule type" value="Genomic_DNA"/>
</dbReference>
<comment type="caution">
    <text evidence="1">The sequence shown here is derived from an EMBL/GenBank/DDBJ whole genome shotgun (WGS) entry which is preliminary data.</text>
</comment>
<feature type="non-terminal residue" evidence="1">
    <location>
        <position position="125"/>
    </location>
</feature>
<evidence type="ECO:0000313" key="1">
    <source>
        <dbReference type="EMBL" id="CAH3183931.1"/>
    </source>
</evidence>
<reference evidence="1 2" key="1">
    <citation type="submission" date="2022-05" db="EMBL/GenBank/DDBJ databases">
        <authorList>
            <consortium name="Genoscope - CEA"/>
            <person name="William W."/>
        </authorList>
    </citation>
    <scope>NUCLEOTIDE SEQUENCE [LARGE SCALE GENOMIC DNA]</scope>
</reference>
<protein>
    <submittedName>
        <fullName evidence="1">Uncharacterized protein</fullName>
    </submittedName>
</protein>
<proteinExistence type="predicted"/>
<dbReference type="Proteomes" id="UP001159427">
    <property type="component" value="Unassembled WGS sequence"/>
</dbReference>
<dbReference type="PANTHER" id="PTHR33206:SF1">
    <property type="entry name" value="DNA-DIRECTED DNA POLYMERASE"/>
    <property type="match status" value="1"/>
</dbReference>
<evidence type="ECO:0000313" key="2">
    <source>
        <dbReference type="Proteomes" id="UP001159427"/>
    </source>
</evidence>
<sequence length="125" mass="14627">MKTFEDFLVWYNNLDVVPFVKAVEKMSQFWRERKIDMFKDGILVPGLTLKYLFSYLSPQTYFSLFDQANSDLYHLIKDNNTGGPSIVFHRYHEAGKTKIREAEKGQAAKLCEKIVGYDANALYLW</sequence>
<gene>
    <name evidence="1" type="ORF">PEVE_00015161</name>
</gene>
<accession>A0ABN8RWT0</accession>
<organism evidence="1 2">
    <name type="scientific">Porites evermanni</name>
    <dbReference type="NCBI Taxonomy" id="104178"/>
    <lineage>
        <taxon>Eukaryota</taxon>
        <taxon>Metazoa</taxon>
        <taxon>Cnidaria</taxon>
        <taxon>Anthozoa</taxon>
        <taxon>Hexacorallia</taxon>
        <taxon>Scleractinia</taxon>
        <taxon>Fungiina</taxon>
        <taxon>Poritidae</taxon>
        <taxon>Porites</taxon>
    </lineage>
</organism>
<name>A0ABN8RWT0_9CNID</name>
<dbReference type="PANTHER" id="PTHR33206">
    <property type="entry name" value="PROTEIN CBG10425"/>
    <property type="match status" value="1"/>
</dbReference>
<keyword evidence="2" id="KW-1185">Reference proteome</keyword>